<gene>
    <name evidence="1" type="ORF">DB891_07345</name>
</gene>
<organism evidence="1 2">
    <name type="scientific">Flavobacterium laiguense</name>
    <dbReference type="NCBI Taxonomy" id="2169409"/>
    <lineage>
        <taxon>Bacteria</taxon>
        <taxon>Pseudomonadati</taxon>
        <taxon>Bacteroidota</taxon>
        <taxon>Flavobacteriia</taxon>
        <taxon>Flavobacteriales</taxon>
        <taxon>Flavobacteriaceae</taxon>
        <taxon>Flavobacterium</taxon>
    </lineage>
</organism>
<dbReference type="Gene3D" id="3.40.1350.140">
    <property type="entry name" value="MepB-like"/>
    <property type="match status" value="1"/>
</dbReference>
<comment type="caution">
    <text evidence="1">The sequence shown here is derived from an EMBL/GenBank/DDBJ whole genome shotgun (WGS) entry which is preliminary data.</text>
</comment>
<dbReference type="InterPro" id="IPR038231">
    <property type="entry name" value="MepB-like_sf"/>
</dbReference>
<accession>A0A2U1JYE8</accession>
<name>A0A2U1JYE8_9FLAO</name>
<dbReference type="PIRSF" id="PIRSF032285">
    <property type="entry name" value="UCP032285"/>
    <property type="match status" value="1"/>
</dbReference>
<evidence type="ECO:0000313" key="2">
    <source>
        <dbReference type="Proteomes" id="UP000245618"/>
    </source>
</evidence>
<dbReference type="InterPro" id="IPR011235">
    <property type="entry name" value="MepB-like"/>
</dbReference>
<dbReference type="OrthoDB" id="4954833at2"/>
<protein>
    <submittedName>
        <fullName evidence="1">MepB domain containing protein</fullName>
    </submittedName>
</protein>
<dbReference type="Proteomes" id="UP000245618">
    <property type="component" value="Unassembled WGS sequence"/>
</dbReference>
<keyword evidence="2" id="KW-1185">Reference proteome</keyword>
<evidence type="ECO:0000313" key="1">
    <source>
        <dbReference type="EMBL" id="PWA09974.1"/>
    </source>
</evidence>
<sequence>MSLQNPRMTIEKLPKDFIYIKNLLSDNSTFVISQPILEPESSEYGACTFVLNNLNIRYRTAKITPTKTGQFVTLWKRINKGPIQPFDSTDPIDLFIISVRKNDHFGLFIFPKSILITKEIVSDKKEGKRAIRVYPPWDETSSKQAQKTQQWQLDYFLEIPQNQTMDSNRVKLLFLLEDKKDL</sequence>
<reference evidence="1 2" key="1">
    <citation type="submission" date="2018-04" db="EMBL/GenBank/DDBJ databases">
        <title>Flavobacterium sp. nov., isolated from glacier ice.</title>
        <authorList>
            <person name="Liu Q."/>
            <person name="Xin Y.-H."/>
        </authorList>
    </citation>
    <scope>NUCLEOTIDE SEQUENCE [LARGE SCALE GENOMIC DNA]</scope>
    <source>
        <strain evidence="1 2">LB2P30</strain>
    </source>
</reference>
<dbReference type="EMBL" id="QCZH01000005">
    <property type="protein sequence ID" value="PWA09974.1"/>
    <property type="molecule type" value="Genomic_DNA"/>
</dbReference>
<dbReference type="RefSeq" id="WP_116762074.1">
    <property type="nucleotide sequence ID" value="NZ_QCZH01000005.1"/>
</dbReference>
<proteinExistence type="predicted"/>
<dbReference type="AlphaFoldDB" id="A0A2U1JYE8"/>
<dbReference type="Pfam" id="PF08877">
    <property type="entry name" value="MepB-like"/>
    <property type="match status" value="1"/>
</dbReference>